<feature type="compositionally biased region" description="Basic and acidic residues" evidence="5">
    <location>
        <begin position="1646"/>
        <end position="1659"/>
    </location>
</feature>
<feature type="domain" description="DNA2/NAM7 helicase-like C-terminal" evidence="7">
    <location>
        <begin position="1101"/>
        <end position="1291"/>
    </location>
</feature>
<dbReference type="GO" id="GO:0005694">
    <property type="term" value="C:chromosome"/>
    <property type="evidence" value="ECO:0007669"/>
    <property type="project" value="UniProtKB-ARBA"/>
</dbReference>
<feature type="compositionally biased region" description="Polar residues" evidence="5">
    <location>
        <begin position="1607"/>
        <end position="1617"/>
    </location>
</feature>
<feature type="domain" description="DNA2/NAM7 helicase helicase" evidence="6">
    <location>
        <begin position="657"/>
        <end position="1091"/>
    </location>
</feature>
<keyword evidence="3" id="KW-0347">Helicase</keyword>
<dbReference type="FunFam" id="3.40.50.300:FF:000326">
    <property type="entry name" value="P-loop containing nucleoside triphosphate hydrolase"/>
    <property type="match status" value="1"/>
</dbReference>
<dbReference type="InterPro" id="IPR027417">
    <property type="entry name" value="P-loop_NTPase"/>
</dbReference>
<evidence type="ECO:0000256" key="3">
    <source>
        <dbReference type="ARBA" id="ARBA00022806"/>
    </source>
</evidence>
<dbReference type="Pfam" id="PF13087">
    <property type="entry name" value="AAA_12"/>
    <property type="match status" value="1"/>
</dbReference>
<dbReference type="InterPro" id="IPR041677">
    <property type="entry name" value="DNA2/NAM7_AAA_11"/>
</dbReference>
<feature type="compositionally biased region" description="Basic and acidic residues" evidence="5">
    <location>
        <begin position="1618"/>
        <end position="1629"/>
    </location>
</feature>
<evidence type="ECO:0000259" key="6">
    <source>
        <dbReference type="Pfam" id="PF13086"/>
    </source>
</evidence>
<dbReference type="GO" id="GO:0004386">
    <property type="term" value="F:helicase activity"/>
    <property type="evidence" value="ECO:0007669"/>
    <property type="project" value="UniProtKB-KW"/>
</dbReference>
<dbReference type="GO" id="GO:0031048">
    <property type="term" value="P:regulatory ncRNA-mediated heterochromatin formation"/>
    <property type="evidence" value="ECO:0007669"/>
    <property type="project" value="TreeGrafter"/>
</dbReference>
<dbReference type="EMBL" id="CALNXJ010000013">
    <property type="protein sequence ID" value="CAH3113248.1"/>
    <property type="molecule type" value="Genomic_DNA"/>
</dbReference>
<feature type="region of interest" description="Disordered" evidence="5">
    <location>
        <begin position="1355"/>
        <end position="1705"/>
    </location>
</feature>
<comment type="caution">
    <text evidence="8">The sequence shown here is derived from an EMBL/GenBank/DDBJ whole genome shotgun (WGS) entry which is preliminary data.</text>
</comment>
<reference evidence="8 9" key="1">
    <citation type="submission" date="2022-05" db="EMBL/GenBank/DDBJ databases">
        <authorList>
            <consortium name="Genoscope - CEA"/>
            <person name="William W."/>
        </authorList>
    </citation>
    <scope>NUCLEOTIDE SEQUENCE [LARGE SCALE GENOMIC DNA]</scope>
</reference>
<evidence type="ECO:0000259" key="7">
    <source>
        <dbReference type="Pfam" id="PF13087"/>
    </source>
</evidence>
<feature type="compositionally biased region" description="Polar residues" evidence="5">
    <location>
        <begin position="1494"/>
        <end position="1503"/>
    </location>
</feature>
<sequence>MATKQDGDMDDLVSRICPNIDFFERKKFKDKLLEYLTHVSVPVGWETYGYKLSEEHPTYKYHKRLLENFIEKQKLDEEKQKSASLIVTKTTPEEFIEQLKQFVKEAEQNDSFSEFCDSRSSALIDLFQENFKLCGVVIRKCTYHAGHCKASVLIRVRHKPQDGHSALIEYVIDVKNESLRGYDLKVGDIVEVTQCRRKEGVAMEPEVIKCYHRDQVEIESFLNLLIASEGSTAAVTELVRCTALWEYILELPKAQYTTPMARQILSIVDKICSSAQRNMSHTVTNLVKKFQGSAFFKSVFPDFVNETIEDGSLVQQILEHVVTAIPAAGPQVLPLAKVLMDKLVDNSSDLETAKENGRAAIVFLTKLSSIIALEVPQGREEVQALQWKDLPLIPVGKEIHEPRLKTDDLPVIRQRGPYKSEEEYLNTYFRLLREECFYKLRKGIHDFVINGDKCSSKDTTIYRVFLRGASLHHENSPTMMLLSLEYKKSESSEKSDDQLDQDFLLYGDLLCISLDSSFEKPIWGLVERHIFNQSIVRITLCDKANDLSEAEFITQMQEVTNKNDGAYMAQSHTFYQAFASAMEVLQHKDHVPFKEFLVDPKPKYFEPAEYLADIKSPPDWEIIFHKESLSFQEKQSPYSPLEDLQGMRMNSNFKSKLDPTQFAAVELALKTKLVLIQGPPGTGKSFVGEAIVRLLLSMQVPQSHGPILVVTYKNHALNNFLETLAKNSSPDEKIVRVGNLPDDADEKLKRLLLREVGRNWPQGLYERKRSLTGKLWALQPRVRSAYQKLAFSSIFSAEMFLEEASVDQIRSLLRDNKREPIDEEEVEIFLKKLTEGSDRGGLRSNARLLELVKNALRDWLPAQEEFDKFVSEEQEPKPKRNVAAALAKQKSKEDPEQENPSDVRDPSVEGKERLLALDKPICDEEDETIAQDVANEEQERGDSYRGTRERKLVCVDETKVIPHINLLDDVKVWDLAKEERVQLVYVLQSKFYKKACSEFHEVSSLYTEIHHQLKELRNQHDIEVMKKCHVIGMTVTGATMRANLLADIKPSVMIVEEAAEILEAQLVAVIPPSVQHLIMIGDHKQLRPVVHFNRLRKHHHLDLSLFERLINCKLPYIQLGFQCRMRDEIVDLLRELKIYDNLQTQHELVKRNVFPACVDSSMYFWTHTDWEDESKNSHSKRNITEARKITEVAKTFCEKGGVPPSKITVLCSYRGQVTEITKHFKQADKFAPLSDIKVTTIDSFQGQENDIILISLVRSNNKSTIGYLSSMNRLCVAISRARCGLYLFGNHTHLATLSRRGWKVISESLRKKQCLGRVFPFCSVDDVVSIMTCGNVTIQHAEIVFVGGGDSSVNTMNVGRGTPRPLEIPLPPSGKTPVHDPKSPSPSPGFSPPCMERSDMGADSNGVPQQGIEKNESVVVDSRPNEVPGVESDKDARLPIQEAPAAEHASLSEMEKMKERPEQESGFPIKSTGNPPVSGDESLPSDKDARKPTQETPEAQKSPESFEFENMKERPVQESKNAISDSSGKEARRPTQESPEAEKLSPGSSKEEIMKEKPIQELADEKRSEETAVQESEETPKKEDESKGHPVRHVYQEGDLKELTKETLAQETINQSGEETKDQSPEHIVQETQRPNKVKEEGEDSEPLKDDEYSDEKPLKASARCGTESKDSPEEALPTQETMAAGKGPFEETGLEVGVKGHPTD</sequence>
<dbReference type="PANTHER" id="PTHR10887">
    <property type="entry name" value="DNA2/NAM7 HELICASE FAMILY"/>
    <property type="match status" value="1"/>
</dbReference>
<dbReference type="GO" id="GO:0031380">
    <property type="term" value="C:nuclear RNA-directed RNA polymerase complex"/>
    <property type="evidence" value="ECO:0007669"/>
    <property type="project" value="TreeGrafter"/>
</dbReference>
<feature type="compositionally biased region" description="Basic and acidic residues" evidence="5">
    <location>
        <begin position="1453"/>
        <end position="1463"/>
    </location>
</feature>
<keyword evidence="1" id="KW-0547">Nucleotide-binding</keyword>
<dbReference type="CDD" id="cd18808">
    <property type="entry name" value="SF1_C_Upf1"/>
    <property type="match status" value="1"/>
</dbReference>
<dbReference type="PANTHER" id="PTHR10887:SF341">
    <property type="entry name" value="NFX1-TYPE ZINC FINGER-CONTAINING PROTEIN 1"/>
    <property type="match status" value="1"/>
</dbReference>
<dbReference type="GO" id="GO:0005524">
    <property type="term" value="F:ATP binding"/>
    <property type="evidence" value="ECO:0007669"/>
    <property type="project" value="UniProtKB-KW"/>
</dbReference>
<dbReference type="Gene3D" id="3.40.50.300">
    <property type="entry name" value="P-loop containing nucleotide triphosphate hydrolases"/>
    <property type="match status" value="3"/>
</dbReference>
<organism evidence="8 9">
    <name type="scientific">Pocillopora meandrina</name>
    <dbReference type="NCBI Taxonomy" id="46732"/>
    <lineage>
        <taxon>Eukaryota</taxon>
        <taxon>Metazoa</taxon>
        <taxon>Cnidaria</taxon>
        <taxon>Anthozoa</taxon>
        <taxon>Hexacorallia</taxon>
        <taxon>Scleractinia</taxon>
        <taxon>Astrocoeniina</taxon>
        <taxon>Pocilloporidae</taxon>
        <taxon>Pocillopora</taxon>
    </lineage>
</organism>
<feature type="compositionally biased region" description="Basic and acidic residues" evidence="5">
    <location>
        <begin position="901"/>
        <end position="910"/>
    </location>
</feature>
<accession>A0AAU9WJ35</accession>
<dbReference type="InterPro" id="IPR041679">
    <property type="entry name" value="DNA2/NAM7-like_C"/>
</dbReference>
<keyword evidence="9" id="KW-1185">Reference proteome</keyword>
<evidence type="ECO:0000313" key="8">
    <source>
        <dbReference type="EMBL" id="CAH3113248.1"/>
    </source>
</evidence>
<dbReference type="Pfam" id="PF13086">
    <property type="entry name" value="AAA_11"/>
    <property type="match status" value="1"/>
</dbReference>
<feature type="compositionally biased region" description="Basic and acidic residues" evidence="5">
    <location>
        <begin position="1578"/>
        <end position="1605"/>
    </location>
</feature>
<feature type="region of interest" description="Disordered" evidence="5">
    <location>
        <begin position="870"/>
        <end position="910"/>
    </location>
</feature>
<evidence type="ECO:0000256" key="1">
    <source>
        <dbReference type="ARBA" id="ARBA00022741"/>
    </source>
</evidence>
<evidence type="ECO:0000313" key="9">
    <source>
        <dbReference type="Proteomes" id="UP001159428"/>
    </source>
</evidence>
<keyword evidence="4" id="KW-0067">ATP-binding</keyword>
<gene>
    <name evidence="8" type="ORF">PMEA_00004868</name>
</gene>
<feature type="compositionally biased region" description="Basic and acidic residues" evidence="5">
    <location>
        <begin position="1484"/>
        <end position="1493"/>
    </location>
</feature>
<dbReference type="GO" id="GO:0016787">
    <property type="term" value="F:hydrolase activity"/>
    <property type="evidence" value="ECO:0007669"/>
    <property type="project" value="UniProtKB-KW"/>
</dbReference>
<evidence type="ECO:0000256" key="4">
    <source>
        <dbReference type="ARBA" id="ARBA00022840"/>
    </source>
</evidence>
<evidence type="ECO:0000256" key="2">
    <source>
        <dbReference type="ARBA" id="ARBA00022801"/>
    </source>
</evidence>
<name>A0AAU9WJ35_9CNID</name>
<dbReference type="InterPro" id="IPR045055">
    <property type="entry name" value="DNA2/NAM7-like"/>
</dbReference>
<dbReference type="SUPFAM" id="SSF52540">
    <property type="entry name" value="P-loop containing nucleoside triphosphate hydrolases"/>
    <property type="match status" value="1"/>
</dbReference>
<proteinExistence type="predicted"/>
<evidence type="ECO:0000256" key="5">
    <source>
        <dbReference type="SAM" id="MobiDB-lite"/>
    </source>
</evidence>
<feature type="compositionally biased region" description="Basic and acidic residues" evidence="5">
    <location>
        <begin position="1527"/>
        <end position="1570"/>
    </location>
</feature>
<dbReference type="InterPro" id="IPR047187">
    <property type="entry name" value="SF1_C_Upf1"/>
</dbReference>
<keyword evidence="2" id="KW-0378">Hydrolase</keyword>
<dbReference type="Proteomes" id="UP001159428">
    <property type="component" value="Unassembled WGS sequence"/>
</dbReference>
<protein>
    <submittedName>
        <fullName evidence="8">Uncharacterized protein</fullName>
    </submittedName>
</protein>